<organism evidence="15 16">
    <name type="scientific">Candolleomyces eurysporus</name>
    <dbReference type="NCBI Taxonomy" id="2828524"/>
    <lineage>
        <taxon>Eukaryota</taxon>
        <taxon>Fungi</taxon>
        <taxon>Dikarya</taxon>
        <taxon>Basidiomycota</taxon>
        <taxon>Agaricomycotina</taxon>
        <taxon>Agaricomycetes</taxon>
        <taxon>Agaricomycetidae</taxon>
        <taxon>Agaricales</taxon>
        <taxon>Agaricineae</taxon>
        <taxon>Psathyrellaceae</taxon>
        <taxon>Candolleomyces</taxon>
    </lineage>
</organism>
<comment type="pathway">
    <text evidence="2">Lipid metabolism; sphingolipid metabolism.</text>
</comment>
<dbReference type="GO" id="GO:0006665">
    <property type="term" value="P:sphingolipid metabolic process"/>
    <property type="evidence" value="ECO:0007669"/>
    <property type="project" value="UniProtKB-KW"/>
</dbReference>
<dbReference type="Gene3D" id="3.60.10.10">
    <property type="entry name" value="Endonuclease/exonuclease/phosphatase"/>
    <property type="match status" value="1"/>
</dbReference>
<comment type="subcellular location">
    <subcellularLocation>
        <location evidence="1">Membrane</location>
        <topology evidence="1">Multi-pass membrane protein</topology>
    </subcellularLocation>
</comment>
<evidence type="ECO:0000256" key="5">
    <source>
        <dbReference type="ARBA" id="ARBA00022692"/>
    </source>
</evidence>
<evidence type="ECO:0000259" key="14">
    <source>
        <dbReference type="Pfam" id="PF03372"/>
    </source>
</evidence>
<dbReference type="InterPro" id="IPR005135">
    <property type="entry name" value="Endo/exonuclease/phosphatase"/>
</dbReference>
<dbReference type="GO" id="GO:0046872">
    <property type="term" value="F:metal ion binding"/>
    <property type="evidence" value="ECO:0007669"/>
    <property type="project" value="UniProtKB-KW"/>
</dbReference>
<keyword evidence="8" id="KW-0460">Magnesium</keyword>
<evidence type="ECO:0000313" key="15">
    <source>
        <dbReference type="EMBL" id="KAJ2928066.1"/>
    </source>
</evidence>
<dbReference type="EMBL" id="JANBPK010000943">
    <property type="protein sequence ID" value="KAJ2928066.1"/>
    <property type="molecule type" value="Genomic_DNA"/>
</dbReference>
<reference evidence="15" key="1">
    <citation type="submission" date="2022-06" db="EMBL/GenBank/DDBJ databases">
        <title>Genome Sequence of Candolleomyces eurysporus.</title>
        <authorList>
            <person name="Buettner E."/>
        </authorList>
    </citation>
    <scope>NUCLEOTIDE SEQUENCE</scope>
    <source>
        <strain evidence="15">VTCC 930004</strain>
    </source>
</reference>
<dbReference type="Pfam" id="PF03372">
    <property type="entry name" value="Exo_endo_phos"/>
    <property type="match status" value="1"/>
</dbReference>
<dbReference type="AlphaFoldDB" id="A0A9W8J3Z4"/>
<dbReference type="GO" id="GO:0016020">
    <property type="term" value="C:membrane"/>
    <property type="evidence" value="ECO:0007669"/>
    <property type="project" value="UniProtKB-SubCell"/>
</dbReference>
<protein>
    <recommendedName>
        <fullName evidence="14">Endonuclease/exonuclease/phosphatase domain-containing protein</fullName>
    </recommendedName>
</protein>
<dbReference type="InterPro" id="IPR036691">
    <property type="entry name" value="Endo/exonu/phosph_ase_sf"/>
</dbReference>
<evidence type="ECO:0000256" key="11">
    <source>
        <dbReference type="ARBA" id="ARBA00023098"/>
    </source>
</evidence>
<evidence type="ECO:0000256" key="8">
    <source>
        <dbReference type="ARBA" id="ARBA00022842"/>
    </source>
</evidence>
<keyword evidence="12 13" id="KW-0472">Membrane</keyword>
<dbReference type="PANTHER" id="PTHR16320:SF24">
    <property type="entry name" value="PHOSPHODIESTERASE, PUTATIVE-RELATED"/>
    <property type="match status" value="1"/>
</dbReference>
<evidence type="ECO:0000256" key="2">
    <source>
        <dbReference type="ARBA" id="ARBA00004760"/>
    </source>
</evidence>
<dbReference type="SUPFAM" id="SSF56219">
    <property type="entry name" value="DNase I-like"/>
    <property type="match status" value="1"/>
</dbReference>
<evidence type="ECO:0000256" key="1">
    <source>
        <dbReference type="ARBA" id="ARBA00004141"/>
    </source>
</evidence>
<dbReference type="Proteomes" id="UP001140091">
    <property type="component" value="Unassembled WGS sequence"/>
</dbReference>
<feature type="non-terminal residue" evidence="15">
    <location>
        <position position="1"/>
    </location>
</feature>
<comment type="similarity">
    <text evidence="4">Belongs to the neutral sphingomyelinase family.</text>
</comment>
<keyword evidence="7" id="KW-0378">Hydrolase</keyword>
<feature type="transmembrane region" description="Helical" evidence="13">
    <location>
        <begin position="390"/>
        <end position="409"/>
    </location>
</feature>
<name>A0A9W8J3Z4_9AGAR</name>
<evidence type="ECO:0000256" key="13">
    <source>
        <dbReference type="SAM" id="Phobius"/>
    </source>
</evidence>
<evidence type="ECO:0000256" key="10">
    <source>
        <dbReference type="ARBA" id="ARBA00022989"/>
    </source>
</evidence>
<keyword evidence="9" id="KW-0746">Sphingolipid metabolism</keyword>
<evidence type="ECO:0000256" key="7">
    <source>
        <dbReference type="ARBA" id="ARBA00022801"/>
    </source>
</evidence>
<keyword evidence="10 13" id="KW-1133">Transmembrane helix</keyword>
<proteinExistence type="inferred from homology"/>
<keyword evidence="5 13" id="KW-0812">Transmembrane</keyword>
<evidence type="ECO:0000313" key="16">
    <source>
        <dbReference type="Proteomes" id="UP001140091"/>
    </source>
</evidence>
<dbReference type="PANTHER" id="PTHR16320">
    <property type="entry name" value="SPHINGOMYELINASE FAMILY MEMBER"/>
    <property type="match status" value="1"/>
</dbReference>
<keyword evidence="6" id="KW-0479">Metal-binding</keyword>
<dbReference type="InterPro" id="IPR038772">
    <property type="entry name" value="Sph/SMPD2-like"/>
</dbReference>
<keyword evidence="16" id="KW-1185">Reference proteome</keyword>
<sequence>MPSDEDINAVLLSQGQGPRGMKMKVAANVILGQPLAQCLMGLKYITQQRVERINAIASFLSTSPYDIVCLQELFVERDFEVIRDSVLTNLPFSKQFHGGAVGRGLAIFSRFSIISATIQAYSLNGSPLDLKGADWFAGKGAAVVLITHPTLGELEIFNTHFFSEGGDDGPEHQRSHRLVNAWEFAKLVKQSAESGRHVIAAGDFNSEPYTLPMTVVRDHAGLIDTWGSLHAPSAEESRKSMSPEDALSTYGLTYDSSLNSFCTRGTTIPQGKRLDYILFRNPWHPTASPLPLRLIHKDARVVLTEYIPGRSFSYSDHFGVEALFEIEGSEPQDPGSPNPTLIDHTDVPTLPSTALTTNAKSHLSAANALAMLDALKTRLRLSRVRSRQELRIYAGCVVALVGLLVGTGWSPKGFLTPVFVFVGALATWLGTTMFYVGMMYGGWEASILQNLIEEMELYVRALQDSS</sequence>
<evidence type="ECO:0000256" key="9">
    <source>
        <dbReference type="ARBA" id="ARBA00022919"/>
    </source>
</evidence>
<feature type="domain" description="Endonuclease/exonuclease/phosphatase" evidence="14">
    <location>
        <begin position="49"/>
        <end position="317"/>
    </location>
</feature>
<evidence type="ECO:0000256" key="12">
    <source>
        <dbReference type="ARBA" id="ARBA00023136"/>
    </source>
</evidence>
<evidence type="ECO:0000256" key="4">
    <source>
        <dbReference type="ARBA" id="ARBA00006335"/>
    </source>
</evidence>
<evidence type="ECO:0000256" key="6">
    <source>
        <dbReference type="ARBA" id="ARBA00022723"/>
    </source>
</evidence>
<dbReference type="OrthoDB" id="387657at2759"/>
<comment type="pathway">
    <text evidence="3">Sphingolipid metabolism.</text>
</comment>
<dbReference type="GO" id="GO:0004767">
    <property type="term" value="F:sphingomyelin phosphodiesterase activity"/>
    <property type="evidence" value="ECO:0007669"/>
    <property type="project" value="InterPro"/>
</dbReference>
<accession>A0A9W8J3Z4</accession>
<keyword evidence="11" id="KW-0443">Lipid metabolism</keyword>
<gene>
    <name evidence="15" type="ORF">H1R20_g9028</name>
</gene>
<feature type="transmembrane region" description="Helical" evidence="13">
    <location>
        <begin position="415"/>
        <end position="436"/>
    </location>
</feature>
<comment type="caution">
    <text evidence="15">The sequence shown here is derived from an EMBL/GenBank/DDBJ whole genome shotgun (WGS) entry which is preliminary data.</text>
</comment>
<evidence type="ECO:0000256" key="3">
    <source>
        <dbReference type="ARBA" id="ARBA00004991"/>
    </source>
</evidence>